<comment type="function">
    <text evidence="10">Component of the transition zone in primary cilia. Required for ciliogenesis.</text>
</comment>
<reference evidence="12 13" key="1">
    <citation type="submission" date="2017-12" db="EMBL/GenBank/DDBJ databases">
        <title>Sequencing, de novo assembly and annotation of complete genome of a new Thraustochytrid species, strain FCC1311.</title>
        <authorList>
            <person name="Sedici K."/>
            <person name="Godart F."/>
            <person name="Aiese Cigliano R."/>
            <person name="Sanseverino W."/>
            <person name="Barakat M."/>
            <person name="Ortet P."/>
            <person name="Marechal E."/>
            <person name="Cagnac O."/>
            <person name="Amato A."/>
        </authorList>
    </citation>
    <scope>NUCLEOTIDE SEQUENCE [LARGE SCALE GENOMIC DNA]</scope>
</reference>
<keyword evidence="7" id="KW-0969">Cilium</keyword>
<evidence type="ECO:0000256" key="4">
    <source>
        <dbReference type="ARBA" id="ARBA00022692"/>
    </source>
</evidence>
<organism evidence="12 13">
    <name type="scientific">Hondaea fermentalgiana</name>
    <dbReference type="NCBI Taxonomy" id="2315210"/>
    <lineage>
        <taxon>Eukaryota</taxon>
        <taxon>Sar</taxon>
        <taxon>Stramenopiles</taxon>
        <taxon>Bigyra</taxon>
        <taxon>Labyrinthulomycetes</taxon>
        <taxon>Thraustochytrida</taxon>
        <taxon>Thraustochytriidae</taxon>
        <taxon>Hondaea</taxon>
    </lineage>
</organism>
<comment type="similarity">
    <text evidence="3">Belongs to the TMEM237 family.</text>
</comment>
<dbReference type="Pfam" id="PF15383">
    <property type="entry name" value="TMEM237"/>
    <property type="match status" value="1"/>
</dbReference>
<keyword evidence="8" id="KW-0472">Membrane</keyword>
<dbReference type="AlphaFoldDB" id="A0A2R5GVK6"/>
<evidence type="ECO:0000256" key="6">
    <source>
        <dbReference type="ARBA" id="ARBA00022989"/>
    </source>
</evidence>
<protein>
    <submittedName>
        <fullName evidence="12">Uncharacterized protein</fullName>
    </submittedName>
</protein>
<dbReference type="GO" id="GO:0035869">
    <property type="term" value="C:ciliary transition zone"/>
    <property type="evidence" value="ECO:0007669"/>
    <property type="project" value="TreeGrafter"/>
</dbReference>
<gene>
    <name evidence="12" type="ORF">FCC1311_111052</name>
</gene>
<evidence type="ECO:0000256" key="11">
    <source>
        <dbReference type="SAM" id="MobiDB-lite"/>
    </source>
</evidence>
<feature type="compositionally biased region" description="Basic and acidic residues" evidence="11">
    <location>
        <begin position="147"/>
        <end position="168"/>
    </location>
</feature>
<keyword evidence="4" id="KW-0812">Transmembrane</keyword>
<dbReference type="EMBL" id="BEYU01000226">
    <property type="protein sequence ID" value="GBG34882.1"/>
    <property type="molecule type" value="Genomic_DNA"/>
</dbReference>
<dbReference type="InParanoid" id="A0A2R5GVK6"/>
<evidence type="ECO:0000256" key="9">
    <source>
        <dbReference type="ARBA" id="ARBA00023273"/>
    </source>
</evidence>
<feature type="compositionally biased region" description="Polar residues" evidence="11">
    <location>
        <begin position="57"/>
        <end position="70"/>
    </location>
</feature>
<feature type="region of interest" description="Disordered" evidence="11">
    <location>
        <begin position="1"/>
        <end position="169"/>
    </location>
</feature>
<evidence type="ECO:0000256" key="7">
    <source>
        <dbReference type="ARBA" id="ARBA00023069"/>
    </source>
</evidence>
<evidence type="ECO:0000256" key="3">
    <source>
        <dbReference type="ARBA" id="ARBA00008783"/>
    </source>
</evidence>
<evidence type="ECO:0000313" key="12">
    <source>
        <dbReference type="EMBL" id="GBG34882.1"/>
    </source>
</evidence>
<keyword evidence="13" id="KW-1185">Reference proteome</keyword>
<dbReference type="GO" id="GO:0060271">
    <property type="term" value="P:cilium assembly"/>
    <property type="evidence" value="ECO:0007669"/>
    <property type="project" value="TreeGrafter"/>
</dbReference>
<sequence>MFGRFSRGAKKDAQEVQAISDSELSSEEDEDLGGGTATGAKRRKDDDSKRSRKRSTTSESRANQKTTTPTHSKKKRARQEAGNKANKPRVTTTDSSDEESEDELLSNQNGRTQSLLRKKIKTPKASSKAPKSPKPQRKRRLSATTAKEQRAHDMKNKEEEEARRREAASRQLITGKELAIRLDKRDLEGRNVLQAGQARDYVAVPVLDEAPLPVCSSLDVYSAVPVYERGSEVDNCRGRVLVPQRHSRHFGAARGMRWREEVFVEDAVGGRFQRVLYDLDETGRRVRTKGRRVAEEEVSEYSPQRLRSLMDQLEYVLEGIFMVGQGLLSGGSLFQLIVVTQLNDAETLLSIYGPLASEVRRMFFFLSVFSFVGVCDKLTAERNQKLNWAERSPSERVEMLAYWAMFSCCLVTSLLTWPYVDEITAAFEAYTSSEPGTFVVASDFERTTRTWELAICLRFGFAALGWLLVCKDTNRDLLRGRKRFAKIDQYEREIEAGREQLARFTGKQLDGVPLDDLEALQRTLSTGLEEVRLQLHIRSSLA</sequence>
<keyword evidence="9" id="KW-0966">Cell projection</keyword>
<feature type="compositionally biased region" description="Polar residues" evidence="11">
    <location>
        <begin position="105"/>
        <end position="115"/>
    </location>
</feature>
<evidence type="ECO:0000256" key="2">
    <source>
        <dbReference type="ARBA" id="ARBA00004141"/>
    </source>
</evidence>
<evidence type="ECO:0000313" key="13">
    <source>
        <dbReference type="Proteomes" id="UP000241890"/>
    </source>
</evidence>
<feature type="compositionally biased region" description="Acidic residues" evidence="11">
    <location>
        <begin position="95"/>
        <end position="104"/>
    </location>
</feature>
<dbReference type="Proteomes" id="UP000241890">
    <property type="component" value="Unassembled WGS sequence"/>
</dbReference>
<name>A0A2R5GVK6_9STRA</name>
<dbReference type="PANTHER" id="PTHR28388:SF1">
    <property type="entry name" value="TRANSMEMBRANE PROTEIN 237"/>
    <property type="match status" value="1"/>
</dbReference>
<evidence type="ECO:0000256" key="5">
    <source>
        <dbReference type="ARBA" id="ARBA00022794"/>
    </source>
</evidence>
<evidence type="ECO:0000256" key="8">
    <source>
        <dbReference type="ARBA" id="ARBA00023136"/>
    </source>
</evidence>
<comment type="caution">
    <text evidence="12">The sequence shown here is derived from an EMBL/GenBank/DDBJ whole genome shotgun (WGS) entry which is preliminary data.</text>
</comment>
<accession>A0A2R5GVK6</accession>
<dbReference type="PANTHER" id="PTHR28388">
    <property type="entry name" value="TRANSMEMBRANE PROTEIN 237"/>
    <property type="match status" value="1"/>
</dbReference>
<keyword evidence="5" id="KW-0970">Cilium biogenesis/degradation</keyword>
<proteinExistence type="inferred from homology"/>
<dbReference type="InterPro" id="IPR029409">
    <property type="entry name" value="TMEM237"/>
</dbReference>
<evidence type="ECO:0000256" key="1">
    <source>
        <dbReference type="ARBA" id="ARBA00004138"/>
    </source>
</evidence>
<keyword evidence="6" id="KW-1133">Transmembrane helix</keyword>
<comment type="subcellular location">
    <subcellularLocation>
        <location evidence="1">Cell projection</location>
        <location evidence="1">Cilium</location>
    </subcellularLocation>
    <subcellularLocation>
        <location evidence="2">Membrane</location>
        <topology evidence="2">Multi-pass membrane protein</topology>
    </subcellularLocation>
</comment>
<evidence type="ECO:0000256" key="10">
    <source>
        <dbReference type="ARBA" id="ARBA00025631"/>
    </source>
</evidence>
<dbReference type="GO" id="GO:0016020">
    <property type="term" value="C:membrane"/>
    <property type="evidence" value="ECO:0007669"/>
    <property type="project" value="UniProtKB-SubCell"/>
</dbReference>